<evidence type="ECO:0000256" key="1">
    <source>
        <dbReference type="ARBA" id="ARBA00006974"/>
    </source>
</evidence>
<keyword evidence="5" id="KW-1185">Reference proteome</keyword>
<evidence type="ECO:0000256" key="3">
    <source>
        <dbReference type="ARBA" id="ARBA00022604"/>
    </source>
</evidence>
<keyword evidence="3" id="KW-0341">Growth regulation</keyword>
<evidence type="ECO:0000256" key="2">
    <source>
        <dbReference type="ARBA" id="ARBA00022473"/>
    </source>
</evidence>
<comment type="similarity">
    <text evidence="1">Belongs to the ARG7 family.</text>
</comment>
<reference evidence="4 5" key="1">
    <citation type="submission" date="2019-06" db="EMBL/GenBank/DDBJ databases">
        <title>WGS assembly of Gossypium darwinii.</title>
        <authorList>
            <person name="Chen Z.J."/>
            <person name="Sreedasyam A."/>
            <person name="Ando A."/>
            <person name="Song Q."/>
            <person name="De L."/>
            <person name="Hulse-Kemp A."/>
            <person name="Ding M."/>
            <person name="Ye W."/>
            <person name="Kirkbride R."/>
            <person name="Jenkins J."/>
            <person name="Plott C."/>
            <person name="Lovell J."/>
            <person name="Lin Y.-M."/>
            <person name="Vaughn R."/>
            <person name="Liu B."/>
            <person name="Li W."/>
            <person name="Simpson S."/>
            <person name="Scheffler B."/>
            <person name="Saski C."/>
            <person name="Grover C."/>
            <person name="Hu G."/>
            <person name="Conover J."/>
            <person name="Carlson J."/>
            <person name="Shu S."/>
            <person name="Boston L."/>
            <person name="Williams M."/>
            <person name="Peterson D."/>
            <person name="Mcgee K."/>
            <person name="Jones D."/>
            <person name="Wendel J."/>
            <person name="Stelly D."/>
            <person name="Grimwood J."/>
            <person name="Schmutz J."/>
        </authorList>
    </citation>
    <scope>NUCLEOTIDE SEQUENCE [LARGE SCALE GENOMIC DNA]</scope>
    <source>
        <strain evidence="4">1808015.09</strain>
    </source>
</reference>
<sequence length="130" mass="14607">MINGGKELNRLARKWQKMTVKGRKSLFTGDIQAKVIAGGVDESPVAETGHFVIYTADQKRHHVPFFSEEEFGLSSLGPIMLPSDSALLEYMIFIVGQELDRHQEKALFRSISPSCYSLCTSFHQGRTCQQ</sequence>
<accession>A0A5D2HMN0</accession>
<proteinExistence type="inferred from homology"/>
<dbReference type="GO" id="GO:0009733">
    <property type="term" value="P:response to auxin"/>
    <property type="evidence" value="ECO:0007669"/>
    <property type="project" value="InterPro"/>
</dbReference>
<dbReference type="PANTHER" id="PTHR31175:SF82">
    <property type="entry name" value="AUXIN-RESPONSIVE PROTEIN SAUR65"/>
    <property type="match status" value="1"/>
</dbReference>
<dbReference type="EMBL" id="CM017688">
    <property type="protein sequence ID" value="TYH31393.1"/>
    <property type="molecule type" value="Genomic_DNA"/>
</dbReference>
<dbReference type="Proteomes" id="UP000323506">
    <property type="component" value="Chromosome A01"/>
</dbReference>
<dbReference type="InterPro" id="IPR003676">
    <property type="entry name" value="SAUR_fam"/>
</dbReference>
<organism evidence="4 5">
    <name type="scientific">Gossypium darwinii</name>
    <name type="common">Darwin's cotton</name>
    <name type="synonym">Gossypium barbadense var. darwinii</name>
    <dbReference type="NCBI Taxonomy" id="34276"/>
    <lineage>
        <taxon>Eukaryota</taxon>
        <taxon>Viridiplantae</taxon>
        <taxon>Streptophyta</taxon>
        <taxon>Embryophyta</taxon>
        <taxon>Tracheophyta</taxon>
        <taxon>Spermatophyta</taxon>
        <taxon>Magnoliopsida</taxon>
        <taxon>eudicotyledons</taxon>
        <taxon>Gunneridae</taxon>
        <taxon>Pentapetalae</taxon>
        <taxon>rosids</taxon>
        <taxon>malvids</taxon>
        <taxon>Malvales</taxon>
        <taxon>Malvaceae</taxon>
        <taxon>Malvoideae</taxon>
        <taxon>Gossypium</taxon>
    </lineage>
</organism>
<name>A0A5D2HMN0_GOSDA</name>
<gene>
    <name evidence="4" type="ORF">ES288_A01G170300v1</name>
</gene>
<protein>
    <submittedName>
        <fullName evidence="4">Uncharacterized protein</fullName>
    </submittedName>
</protein>
<dbReference type="PANTHER" id="PTHR31175">
    <property type="entry name" value="AUXIN-RESPONSIVE FAMILY PROTEIN"/>
    <property type="match status" value="1"/>
</dbReference>
<evidence type="ECO:0000313" key="4">
    <source>
        <dbReference type="EMBL" id="TYH31393.1"/>
    </source>
</evidence>
<dbReference type="AlphaFoldDB" id="A0A5D2HMN0"/>
<keyword evidence="2" id="KW-0217">Developmental protein</keyword>
<evidence type="ECO:0000313" key="5">
    <source>
        <dbReference type="Proteomes" id="UP000323506"/>
    </source>
</evidence>